<dbReference type="AlphaFoldDB" id="A0A4Q9MJE1"/>
<dbReference type="Proteomes" id="UP000292957">
    <property type="component" value="Unassembled WGS sequence"/>
</dbReference>
<dbReference type="SUPFAM" id="SSF51395">
    <property type="entry name" value="FMN-linked oxidoreductases"/>
    <property type="match status" value="1"/>
</dbReference>
<sequence>MVRVIDWSEDTVKLAAVLAEHGVDLDVSSGGNSPDQQIQSVPGYQVPFAAAVKKVHGDKILVSTVSAIYKGKLAQSILISKSAKRAVMIAWIGYSSQNWPES</sequence>
<evidence type="ECO:0000256" key="1">
    <source>
        <dbReference type="ARBA" id="ARBA00001917"/>
    </source>
</evidence>
<dbReference type="InterPro" id="IPR013785">
    <property type="entry name" value="Aldolase_TIM"/>
</dbReference>
<gene>
    <name evidence="2" type="ORF">BD311DRAFT_807604</name>
</gene>
<dbReference type="PANTHER" id="PTHR43303:SF4">
    <property type="entry name" value="NADPH DEHYDROGENASE C23G7.10C-RELATED"/>
    <property type="match status" value="1"/>
</dbReference>
<name>A0A4Q9MJE1_9APHY</name>
<dbReference type="GO" id="GO:0003959">
    <property type="term" value="F:NADPH dehydrogenase activity"/>
    <property type="evidence" value="ECO:0007669"/>
    <property type="project" value="InterPro"/>
</dbReference>
<dbReference type="GO" id="GO:0010181">
    <property type="term" value="F:FMN binding"/>
    <property type="evidence" value="ECO:0007669"/>
    <property type="project" value="InterPro"/>
</dbReference>
<dbReference type="InterPro" id="IPR044152">
    <property type="entry name" value="YqjM-like"/>
</dbReference>
<dbReference type="GO" id="GO:0050661">
    <property type="term" value="F:NADP binding"/>
    <property type="evidence" value="ECO:0007669"/>
    <property type="project" value="InterPro"/>
</dbReference>
<reference evidence="2" key="1">
    <citation type="submission" date="2019-01" db="EMBL/GenBank/DDBJ databases">
        <title>Draft genome sequences of three monokaryotic isolates of the white-rot basidiomycete fungus Dichomitus squalens.</title>
        <authorList>
            <consortium name="DOE Joint Genome Institute"/>
            <person name="Lopez S.C."/>
            <person name="Andreopoulos B."/>
            <person name="Pangilinan J."/>
            <person name="Lipzen A."/>
            <person name="Riley R."/>
            <person name="Ahrendt S."/>
            <person name="Ng V."/>
            <person name="Barry K."/>
            <person name="Daum C."/>
            <person name="Grigoriev I.V."/>
            <person name="Hilden K.S."/>
            <person name="Makela M.R."/>
            <person name="de Vries R.P."/>
        </authorList>
    </citation>
    <scope>NUCLEOTIDE SEQUENCE [LARGE SCALE GENOMIC DNA]</scope>
    <source>
        <strain evidence="2">OM18370.1</strain>
    </source>
</reference>
<protein>
    <submittedName>
        <fullName evidence="2">Uncharacterized protein</fullName>
    </submittedName>
</protein>
<dbReference type="PANTHER" id="PTHR43303">
    <property type="entry name" value="NADPH DEHYDROGENASE C23G7.10C-RELATED"/>
    <property type="match status" value="1"/>
</dbReference>
<organism evidence="2">
    <name type="scientific">Dichomitus squalens</name>
    <dbReference type="NCBI Taxonomy" id="114155"/>
    <lineage>
        <taxon>Eukaryota</taxon>
        <taxon>Fungi</taxon>
        <taxon>Dikarya</taxon>
        <taxon>Basidiomycota</taxon>
        <taxon>Agaricomycotina</taxon>
        <taxon>Agaricomycetes</taxon>
        <taxon>Polyporales</taxon>
        <taxon>Polyporaceae</taxon>
        <taxon>Dichomitus</taxon>
    </lineage>
</organism>
<comment type="cofactor">
    <cofactor evidence="1">
        <name>FMN</name>
        <dbReference type="ChEBI" id="CHEBI:58210"/>
    </cofactor>
</comment>
<proteinExistence type="predicted"/>
<dbReference type="EMBL" id="ML143430">
    <property type="protein sequence ID" value="TBU27660.1"/>
    <property type="molecule type" value="Genomic_DNA"/>
</dbReference>
<evidence type="ECO:0000313" key="2">
    <source>
        <dbReference type="EMBL" id="TBU27660.1"/>
    </source>
</evidence>
<accession>A0A4Q9MJE1</accession>
<dbReference type="OrthoDB" id="72788at2759"/>
<dbReference type="Gene3D" id="3.20.20.70">
    <property type="entry name" value="Aldolase class I"/>
    <property type="match status" value="1"/>
</dbReference>